<dbReference type="GO" id="GO:0004672">
    <property type="term" value="F:protein kinase activity"/>
    <property type="evidence" value="ECO:0007669"/>
    <property type="project" value="InterPro"/>
</dbReference>
<dbReference type="OrthoDB" id="5429634at2759"/>
<feature type="region of interest" description="Disordered" evidence="1">
    <location>
        <begin position="1"/>
        <end position="26"/>
    </location>
</feature>
<proteinExistence type="predicted"/>
<dbReference type="STRING" id="252740.A0A423V810"/>
<name>A0A423V810_CYTCH</name>
<keyword evidence="2" id="KW-0812">Transmembrane</keyword>
<feature type="transmembrane region" description="Helical" evidence="2">
    <location>
        <begin position="738"/>
        <end position="759"/>
    </location>
</feature>
<evidence type="ECO:0000256" key="1">
    <source>
        <dbReference type="SAM" id="MobiDB-lite"/>
    </source>
</evidence>
<feature type="transmembrane region" description="Helical" evidence="2">
    <location>
        <begin position="432"/>
        <end position="448"/>
    </location>
</feature>
<organism evidence="4 5">
    <name type="scientific">Cytospora chrysosperma</name>
    <name type="common">Cytospora canker fungus</name>
    <name type="synonym">Sphaeria chrysosperma</name>
    <dbReference type="NCBI Taxonomy" id="252740"/>
    <lineage>
        <taxon>Eukaryota</taxon>
        <taxon>Fungi</taxon>
        <taxon>Dikarya</taxon>
        <taxon>Ascomycota</taxon>
        <taxon>Pezizomycotina</taxon>
        <taxon>Sordariomycetes</taxon>
        <taxon>Sordariomycetidae</taxon>
        <taxon>Diaporthales</taxon>
        <taxon>Cytosporaceae</taxon>
        <taxon>Cytospora</taxon>
    </lineage>
</organism>
<sequence length="866" mass="97719">MASSKKEPVASGAEMTEAERSAPDAAWEATVTKGMKETESEMLLQWVSIVMVGIAGDFGYQQDLQTPLASCPNLRSMVDTIPDFELYVYPFLAGDLLRFSKRPLAEDIKPNNVLLNYEEMADGELVIQDVKISDLEDAVVLPPGKNLRGCLCGNQLWRSPESWARARQNTPSDVFSFGVVAVYVVLGQMVFLAGFSDEEVSRKDAWWHILRRHVSYFATDEDSFKGLLRHIGEEDEWFDRFAALAADFGPEKPRKPFANWEYAGKLAELNDANYGLKSTKSDFRAARFASKEGRDGLGQWIPQVKEDGDSTKWHIWSSRRSRALIIQISVIALVLICNLIFTIVAVSRYPSVNGVGLIYEGDCTTVKNLDLWVHLFINILSTGMLSASNFCMQLQAAPTRANVDQAHENNEWMDIGVSSYRNLKYISKSRKVAWALLAVSSLPIHFLYNSAVFQSLTSFDYTIAVVKDSFLDNTTWSLATAEDNRRDDPGWDDSRVNPTDWNYTSIITEMQTAAAAGEYLHKNVTECFKLYNDYFAPQGNVLVFVKNESIQTPPTDSLLLYVGIVPRSDDWAKNMWAVENGTVHFVLQAPAGPPALTSNNCRFQYSPWIMWIVCAFNLIKASVMLWVWIIRKWQEPAKNDHQKQVLYTLGDAIASFMRHPSPETENLCLATRCFLIEIVVVVLFSQSFDDLRRLGFSVSIPSFWSMGFGQLQPYTYLVIGLPRQDPGGLMVNVLLANLPQVVMSIMYIFYNAMMTTFLVQREFSHMYKEKRRKPLRVSEPIGIQRGSYFISLPLRYGIPSYALSGFMHWMISQSLFLARVTALKADGSDDPANSFSTCGYSPIAIFISLLLGLLHVLIIIVISFRK</sequence>
<dbReference type="InterPro" id="IPR000719">
    <property type="entry name" value="Prot_kinase_dom"/>
</dbReference>
<keyword evidence="2" id="KW-1133">Transmembrane helix</keyword>
<dbReference type="InterPro" id="IPR046623">
    <property type="entry name" value="DUF6536"/>
</dbReference>
<reference evidence="4 5" key="1">
    <citation type="submission" date="2015-09" db="EMBL/GenBank/DDBJ databases">
        <title>Host preference determinants of Valsa canker pathogens revealed by comparative genomics.</title>
        <authorList>
            <person name="Yin Z."/>
            <person name="Huang L."/>
        </authorList>
    </citation>
    <scope>NUCLEOTIDE SEQUENCE [LARGE SCALE GENOMIC DNA]</scope>
    <source>
        <strain evidence="4 5">YSFL</strain>
    </source>
</reference>
<feature type="transmembrane region" description="Helical" evidence="2">
    <location>
        <begin position="843"/>
        <end position="864"/>
    </location>
</feature>
<dbReference type="Pfam" id="PF00069">
    <property type="entry name" value="Pkinase"/>
    <property type="match status" value="1"/>
</dbReference>
<dbReference type="GO" id="GO:0005524">
    <property type="term" value="F:ATP binding"/>
    <property type="evidence" value="ECO:0007669"/>
    <property type="project" value="InterPro"/>
</dbReference>
<evidence type="ECO:0000259" key="3">
    <source>
        <dbReference type="PROSITE" id="PS50011"/>
    </source>
</evidence>
<feature type="transmembrane region" description="Helical" evidence="2">
    <location>
        <begin position="371"/>
        <end position="392"/>
    </location>
</feature>
<dbReference type="EMBL" id="LJZO01000101">
    <property type="protein sequence ID" value="ROV86954.1"/>
    <property type="molecule type" value="Genomic_DNA"/>
</dbReference>
<evidence type="ECO:0000256" key="2">
    <source>
        <dbReference type="SAM" id="Phobius"/>
    </source>
</evidence>
<gene>
    <name evidence="4" type="ORF">VSDG_10118</name>
</gene>
<dbReference type="Proteomes" id="UP000284375">
    <property type="component" value="Unassembled WGS sequence"/>
</dbReference>
<feature type="transmembrane region" description="Helical" evidence="2">
    <location>
        <begin position="608"/>
        <end position="629"/>
    </location>
</feature>
<dbReference type="Gene3D" id="1.10.510.10">
    <property type="entry name" value="Transferase(Phosphotransferase) domain 1"/>
    <property type="match status" value="1"/>
</dbReference>
<dbReference type="PROSITE" id="PS50011">
    <property type="entry name" value="PROTEIN_KINASE_DOM"/>
    <property type="match status" value="1"/>
</dbReference>
<dbReference type="SUPFAM" id="SSF56112">
    <property type="entry name" value="Protein kinase-like (PK-like)"/>
    <property type="match status" value="1"/>
</dbReference>
<evidence type="ECO:0000313" key="5">
    <source>
        <dbReference type="Proteomes" id="UP000284375"/>
    </source>
</evidence>
<accession>A0A423V810</accession>
<keyword evidence="5" id="KW-1185">Reference proteome</keyword>
<keyword evidence="2" id="KW-0472">Membrane</keyword>
<dbReference type="PANTHER" id="PTHR35395">
    <property type="entry name" value="DUF6536 DOMAIN-CONTAINING PROTEIN"/>
    <property type="match status" value="1"/>
</dbReference>
<feature type="transmembrane region" description="Helical" evidence="2">
    <location>
        <begin position="324"/>
        <end position="346"/>
    </location>
</feature>
<protein>
    <recommendedName>
        <fullName evidence="3">Protein kinase domain-containing protein</fullName>
    </recommendedName>
</protein>
<dbReference type="Pfam" id="PF20163">
    <property type="entry name" value="DUF6536"/>
    <property type="match status" value="1"/>
</dbReference>
<dbReference type="PANTHER" id="PTHR35395:SF1">
    <property type="entry name" value="DUF6536 DOMAIN-CONTAINING PROTEIN"/>
    <property type="match status" value="1"/>
</dbReference>
<feature type="transmembrane region" description="Helical" evidence="2">
    <location>
        <begin position="174"/>
        <end position="195"/>
    </location>
</feature>
<dbReference type="InterPro" id="IPR011009">
    <property type="entry name" value="Kinase-like_dom_sf"/>
</dbReference>
<evidence type="ECO:0000313" key="4">
    <source>
        <dbReference type="EMBL" id="ROV86954.1"/>
    </source>
</evidence>
<feature type="domain" description="Protein kinase" evidence="3">
    <location>
        <begin position="1"/>
        <end position="258"/>
    </location>
</feature>
<comment type="caution">
    <text evidence="4">The sequence shown here is derived from an EMBL/GenBank/DDBJ whole genome shotgun (WGS) entry which is preliminary data.</text>
</comment>
<dbReference type="AlphaFoldDB" id="A0A423V810"/>